<feature type="compositionally biased region" description="Acidic residues" evidence="2">
    <location>
        <begin position="276"/>
        <end position="286"/>
    </location>
</feature>
<gene>
    <name evidence="3" type="ORF">CTI12_AA470460</name>
</gene>
<dbReference type="Pfam" id="PF04525">
    <property type="entry name" value="LOR"/>
    <property type="match status" value="1"/>
</dbReference>
<dbReference type="AlphaFoldDB" id="A0A2U1LNY8"/>
<dbReference type="InterPro" id="IPR038595">
    <property type="entry name" value="LOR_sf"/>
</dbReference>
<evidence type="ECO:0000313" key="4">
    <source>
        <dbReference type="Proteomes" id="UP000245207"/>
    </source>
</evidence>
<evidence type="ECO:0000256" key="1">
    <source>
        <dbReference type="ARBA" id="ARBA00005437"/>
    </source>
</evidence>
<sequence>MVNPITIISSRFLASNPLDLSIIRNPFTLTRGNYTVTDADGRVMFEVQGSLFSLVSRRVLLDAAGTPILTLQRQLWHLPFRWEWDVYKGDSKEKIFSAIRSPYIPYKTSLNVFLGWNTKQNVCDFKVEGSWFNQSCTIYAQDGTTTVAKMQKNHSVESIALGKDRFDVTVYPNVDYAFIVALVVILDQSKTREKSFVGDTALKCVEEILGQGIQFNEALQYTIEKHDATASGSPLPLQPLSFLTHQTRLKHIESREVNPEANNMPSAPLIPTSSNEIEEEENSSSP</sequence>
<dbReference type="SUPFAM" id="SSF54518">
    <property type="entry name" value="Tubby C-terminal domain-like"/>
    <property type="match status" value="1"/>
</dbReference>
<dbReference type="InterPro" id="IPR025659">
    <property type="entry name" value="Tubby-like_C"/>
</dbReference>
<feature type="region of interest" description="Disordered" evidence="2">
    <location>
        <begin position="254"/>
        <end position="286"/>
    </location>
</feature>
<dbReference type="OrthoDB" id="97518at2759"/>
<dbReference type="PANTHER" id="PTHR31087">
    <property type="match status" value="1"/>
</dbReference>
<comment type="caution">
    <text evidence="3">The sequence shown here is derived from an EMBL/GenBank/DDBJ whole genome shotgun (WGS) entry which is preliminary data.</text>
</comment>
<organism evidence="3 4">
    <name type="scientific">Artemisia annua</name>
    <name type="common">Sweet wormwood</name>
    <dbReference type="NCBI Taxonomy" id="35608"/>
    <lineage>
        <taxon>Eukaryota</taxon>
        <taxon>Viridiplantae</taxon>
        <taxon>Streptophyta</taxon>
        <taxon>Embryophyta</taxon>
        <taxon>Tracheophyta</taxon>
        <taxon>Spermatophyta</taxon>
        <taxon>Magnoliopsida</taxon>
        <taxon>eudicotyledons</taxon>
        <taxon>Gunneridae</taxon>
        <taxon>Pentapetalae</taxon>
        <taxon>asterids</taxon>
        <taxon>campanulids</taxon>
        <taxon>Asterales</taxon>
        <taxon>Asteraceae</taxon>
        <taxon>Asteroideae</taxon>
        <taxon>Anthemideae</taxon>
        <taxon>Artemisiinae</taxon>
        <taxon>Artemisia</taxon>
    </lineage>
</organism>
<name>A0A2U1LNY8_ARTAN</name>
<dbReference type="PANTHER" id="PTHR31087:SF58">
    <property type="entry name" value="OS07G0230700 PROTEIN"/>
    <property type="match status" value="1"/>
</dbReference>
<dbReference type="Proteomes" id="UP000245207">
    <property type="component" value="Unassembled WGS sequence"/>
</dbReference>
<protein>
    <recommendedName>
        <fullName evidence="5">Tubby C-terminal-like domain-containing protein</fullName>
    </recommendedName>
</protein>
<dbReference type="EMBL" id="PKPP01008432">
    <property type="protein sequence ID" value="PWA50709.1"/>
    <property type="molecule type" value="Genomic_DNA"/>
</dbReference>
<proteinExistence type="inferred from homology"/>
<keyword evidence="4" id="KW-1185">Reference proteome</keyword>
<accession>A0A2U1LNY8</accession>
<evidence type="ECO:0000256" key="2">
    <source>
        <dbReference type="SAM" id="MobiDB-lite"/>
    </source>
</evidence>
<evidence type="ECO:0000313" key="3">
    <source>
        <dbReference type="EMBL" id="PWA50709.1"/>
    </source>
</evidence>
<dbReference type="Gene3D" id="2.40.160.200">
    <property type="entry name" value="LURP1-related"/>
    <property type="match status" value="1"/>
</dbReference>
<evidence type="ECO:0008006" key="5">
    <source>
        <dbReference type="Google" id="ProtNLM"/>
    </source>
</evidence>
<dbReference type="InterPro" id="IPR007612">
    <property type="entry name" value="LOR"/>
</dbReference>
<reference evidence="3 4" key="1">
    <citation type="journal article" date="2018" name="Mol. Plant">
        <title>The genome of Artemisia annua provides insight into the evolution of Asteraceae family and artemisinin biosynthesis.</title>
        <authorList>
            <person name="Shen Q."/>
            <person name="Zhang L."/>
            <person name="Liao Z."/>
            <person name="Wang S."/>
            <person name="Yan T."/>
            <person name="Shi P."/>
            <person name="Liu M."/>
            <person name="Fu X."/>
            <person name="Pan Q."/>
            <person name="Wang Y."/>
            <person name="Lv Z."/>
            <person name="Lu X."/>
            <person name="Zhang F."/>
            <person name="Jiang W."/>
            <person name="Ma Y."/>
            <person name="Chen M."/>
            <person name="Hao X."/>
            <person name="Li L."/>
            <person name="Tang Y."/>
            <person name="Lv G."/>
            <person name="Zhou Y."/>
            <person name="Sun X."/>
            <person name="Brodelius P.E."/>
            <person name="Rose J.K.C."/>
            <person name="Tang K."/>
        </authorList>
    </citation>
    <scope>NUCLEOTIDE SEQUENCE [LARGE SCALE GENOMIC DNA]</scope>
    <source>
        <strain evidence="4">cv. Huhao1</strain>
        <tissue evidence="3">Leaf</tissue>
    </source>
</reference>
<comment type="similarity">
    <text evidence="1">Belongs to the LOR family.</text>
</comment>
<dbReference type="STRING" id="35608.A0A2U1LNY8"/>